<protein>
    <submittedName>
        <fullName evidence="1">Uncharacterized protein</fullName>
    </submittedName>
</protein>
<dbReference type="KEGG" id="abut:Ami103574_12880"/>
<keyword evidence="2" id="KW-1185">Reference proteome</keyword>
<sequence length="64" mass="7322">MANNPNRQMRYVVSNETKLRDRQGNRINLMAIRPGQIVRIEREAFQTASIPPQTSALSVQVISR</sequence>
<gene>
    <name evidence="1" type="ORF">Ami103574_12880</name>
</gene>
<dbReference type="AlphaFoldDB" id="A0A858BXT2"/>
<dbReference type="EMBL" id="CP048649">
    <property type="protein sequence ID" value="QIB70773.1"/>
    <property type="molecule type" value="Genomic_DNA"/>
</dbReference>
<name>A0A858BXT2_9FIRM</name>
<reference evidence="1 2" key="1">
    <citation type="submission" date="2020-02" db="EMBL/GenBank/DDBJ databases">
        <authorList>
            <person name="Kim Y.B."/>
            <person name="Roh S.W."/>
        </authorList>
    </citation>
    <scope>NUCLEOTIDE SEQUENCE [LARGE SCALE GENOMIC DNA]</scope>
    <source>
        <strain evidence="1 2">DSM 103574</strain>
    </source>
</reference>
<organism evidence="1 2">
    <name type="scientific">Aminipila butyrica</name>
    <dbReference type="NCBI Taxonomy" id="433296"/>
    <lineage>
        <taxon>Bacteria</taxon>
        <taxon>Bacillati</taxon>
        <taxon>Bacillota</taxon>
        <taxon>Clostridia</taxon>
        <taxon>Peptostreptococcales</taxon>
        <taxon>Anaerovoracaceae</taxon>
        <taxon>Aminipila</taxon>
    </lineage>
</organism>
<proteinExistence type="predicted"/>
<dbReference type="Proteomes" id="UP000466848">
    <property type="component" value="Chromosome"/>
</dbReference>
<accession>A0A858BXT2</accession>
<evidence type="ECO:0000313" key="1">
    <source>
        <dbReference type="EMBL" id="QIB70773.1"/>
    </source>
</evidence>
<evidence type="ECO:0000313" key="2">
    <source>
        <dbReference type="Proteomes" id="UP000466848"/>
    </source>
</evidence>